<sequence>MQERSIPQTTSPCCRVCGGLSLHSYLPAHRSGMIPVHPRSATNAPSAFSSETSEPQSRQLVSDSKRRLPELSHVDTEHDKRAPGIEAEGQDLCLSNSEVPQCQLYRSTQP</sequence>
<feature type="compositionally biased region" description="Basic and acidic residues" evidence="1">
    <location>
        <begin position="63"/>
        <end position="83"/>
    </location>
</feature>
<organism evidence="2 3">
    <name type="scientific">Cirrhinus molitorella</name>
    <name type="common">mud carp</name>
    <dbReference type="NCBI Taxonomy" id="172907"/>
    <lineage>
        <taxon>Eukaryota</taxon>
        <taxon>Metazoa</taxon>
        <taxon>Chordata</taxon>
        <taxon>Craniata</taxon>
        <taxon>Vertebrata</taxon>
        <taxon>Euteleostomi</taxon>
        <taxon>Actinopterygii</taxon>
        <taxon>Neopterygii</taxon>
        <taxon>Teleostei</taxon>
        <taxon>Ostariophysi</taxon>
        <taxon>Cypriniformes</taxon>
        <taxon>Cyprinidae</taxon>
        <taxon>Labeoninae</taxon>
        <taxon>Labeonini</taxon>
        <taxon>Cirrhinus</taxon>
    </lineage>
</organism>
<protein>
    <submittedName>
        <fullName evidence="2">Uncharacterized protein</fullName>
    </submittedName>
</protein>
<feature type="region of interest" description="Disordered" evidence="1">
    <location>
        <begin position="30"/>
        <end position="92"/>
    </location>
</feature>
<gene>
    <name evidence="2" type="ORF">Q8A67_008357</name>
</gene>
<dbReference type="Proteomes" id="UP001187343">
    <property type="component" value="Unassembled WGS sequence"/>
</dbReference>
<keyword evidence="3" id="KW-1185">Reference proteome</keyword>
<evidence type="ECO:0000313" key="2">
    <source>
        <dbReference type="EMBL" id="KAK2903644.1"/>
    </source>
</evidence>
<comment type="caution">
    <text evidence="2">The sequence shown here is derived from an EMBL/GenBank/DDBJ whole genome shotgun (WGS) entry which is preliminary data.</text>
</comment>
<feature type="compositionally biased region" description="Polar residues" evidence="1">
    <location>
        <begin position="40"/>
        <end position="62"/>
    </location>
</feature>
<reference evidence="2" key="1">
    <citation type="submission" date="2023-08" db="EMBL/GenBank/DDBJ databases">
        <title>Chromosome-level Genome Assembly of mud carp (Cirrhinus molitorella).</title>
        <authorList>
            <person name="Liu H."/>
        </authorList>
    </citation>
    <scope>NUCLEOTIDE SEQUENCE</scope>
    <source>
        <strain evidence="2">Prfri</strain>
        <tissue evidence="2">Muscle</tissue>
    </source>
</reference>
<dbReference type="EMBL" id="JAUYZG010000007">
    <property type="protein sequence ID" value="KAK2903644.1"/>
    <property type="molecule type" value="Genomic_DNA"/>
</dbReference>
<evidence type="ECO:0000256" key="1">
    <source>
        <dbReference type="SAM" id="MobiDB-lite"/>
    </source>
</evidence>
<name>A0AA88PU63_9TELE</name>
<accession>A0AA88PU63</accession>
<evidence type="ECO:0000313" key="3">
    <source>
        <dbReference type="Proteomes" id="UP001187343"/>
    </source>
</evidence>
<dbReference type="AlphaFoldDB" id="A0AA88PU63"/>
<proteinExistence type="predicted"/>